<name>A0A4Y1RDV0_PRUDU</name>
<evidence type="ECO:0000256" key="1">
    <source>
        <dbReference type="ARBA" id="ARBA00022801"/>
    </source>
</evidence>
<dbReference type="AlphaFoldDB" id="A0A4Y1RDV0"/>
<keyword evidence="4" id="KW-1133">Transmembrane helix</keyword>
<gene>
    <name evidence="6" type="ORF">Prudu_012682</name>
</gene>
<accession>A0A4Y1RDV0</accession>
<dbReference type="InterPro" id="IPR003293">
    <property type="entry name" value="Nudix_hydrolase6-like"/>
</dbReference>
<keyword evidence="4" id="KW-0472">Membrane</keyword>
<dbReference type="Pfam" id="PF00293">
    <property type="entry name" value="NUDIX"/>
    <property type="match status" value="1"/>
</dbReference>
<dbReference type="PROSITE" id="PS51462">
    <property type="entry name" value="NUDIX"/>
    <property type="match status" value="1"/>
</dbReference>
<keyword evidence="4" id="KW-0812">Transmembrane</keyword>
<dbReference type="EMBL" id="AP019300">
    <property type="protein sequence ID" value="BBH02185.1"/>
    <property type="molecule type" value="Genomic_DNA"/>
</dbReference>
<reference evidence="6" key="1">
    <citation type="journal article" date="2019" name="Science">
        <title>Mutation of a bHLH transcription factor allowed almond domestication.</title>
        <authorList>
            <person name="Sanchez-Perez R."/>
            <person name="Pavan S."/>
            <person name="Mazzeo R."/>
            <person name="Moldovan C."/>
            <person name="Aiese Cigliano R."/>
            <person name="Del Cueto J."/>
            <person name="Ricciardi F."/>
            <person name="Lotti C."/>
            <person name="Ricciardi L."/>
            <person name="Dicenta F."/>
            <person name="Lopez-Marques R.L."/>
            <person name="Lindberg Moller B."/>
        </authorList>
    </citation>
    <scope>NUCLEOTIDE SEQUENCE</scope>
</reference>
<dbReference type="PROSITE" id="PS00893">
    <property type="entry name" value="NUDIX_BOX"/>
    <property type="match status" value="1"/>
</dbReference>
<feature type="region of interest" description="Disordered" evidence="3">
    <location>
        <begin position="247"/>
        <end position="282"/>
    </location>
</feature>
<dbReference type="PANTHER" id="PTHR13994:SF30">
    <property type="entry name" value="NUDIX HYDROLASE 10"/>
    <property type="match status" value="1"/>
</dbReference>
<evidence type="ECO:0000259" key="5">
    <source>
        <dbReference type="PROSITE" id="PS51462"/>
    </source>
</evidence>
<protein>
    <submittedName>
        <fullName evidence="6">Nudix hydrolase homolog 10</fullName>
    </submittedName>
</protein>
<dbReference type="Gene3D" id="3.90.79.10">
    <property type="entry name" value="Nucleoside Triphosphate Pyrophosphohydrolase"/>
    <property type="match status" value="1"/>
</dbReference>
<dbReference type="GO" id="GO:0035529">
    <property type="term" value="F:NADH pyrophosphatase activity"/>
    <property type="evidence" value="ECO:0007669"/>
    <property type="project" value="TreeGrafter"/>
</dbReference>
<sequence length="318" mass="35384">MLVYWIPETTNTLPANASHRVGVGAIVVNDKKEMLVVQEKCGRFQGKGVWKIPTGVVDEGEDIFKAAVREVKEETGIDADFLEVLAFRQSHNTFFEKSDLFFVCMLHPRTFDIEKQELEIEAAKWMPLEEYAAQPVTQAHALFKYILELGSLKLDRDYAGFSPLHITSVFDDELSFLYLNRQQMHQRIEKEEAMFPAKLVFVTALCFSVFFNLVFTGDITRDSISSPTDCANCPTCQCPPSIPNPGYPLYGPPPPGPPPPSIPSYPPPPPQQHGQGKCPPTQPAQCCQYPQYLSPPGASGGFVPYPDGTHAVLQLGFM</sequence>
<dbReference type="PRINTS" id="PR00502">
    <property type="entry name" value="NUDIXFAMILY"/>
</dbReference>
<feature type="domain" description="Nudix hydrolase" evidence="5">
    <location>
        <begin position="18"/>
        <end position="148"/>
    </location>
</feature>
<feature type="transmembrane region" description="Helical" evidence="4">
    <location>
        <begin position="193"/>
        <end position="215"/>
    </location>
</feature>
<proteinExistence type="inferred from homology"/>
<dbReference type="CDD" id="cd04670">
    <property type="entry name" value="NUDIX_ASFGF2_Nudt6"/>
    <property type="match status" value="1"/>
</dbReference>
<evidence type="ECO:0000256" key="2">
    <source>
        <dbReference type="RuleBase" id="RU003476"/>
    </source>
</evidence>
<evidence type="ECO:0000313" key="6">
    <source>
        <dbReference type="EMBL" id="BBH02185.1"/>
    </source>
</evidence>
<evidence type="ECO:0000256" key="4">
    <source>
        <dbReference type="SAM" id="Phobius"/>
    </source>
</evidence>
<dbReference type="InterPro" id="IPR020084">
    <property type="entry name" value="NUDIX_hydrolase_CS"/>
</dbReference>
<dbReference type="InterPro" id="IPR015797">
    <property type="entry name" value="NUDIX_hydrolase-like_dom_sf"/>
</dbReference>
<dbReference type="PANTHER" id="PTHR13994">
    <property type="entry name" value="NUDIX HYDROLASE RELATED"/>
    <property type="match status" value="1"/>
</dbReference>
<feature type="compositionally biased region" description="Pro residues" evidence="3">
    <location>
        <begin position="247"/>
        <end position="271"/>
    </location>
</feature>
<dbReference type="FunFam" id="3.90.79.10:FF:000015">
    <property type="entry name" value="Nudix hydrolase 8"/>
    <property type="match status" value="1"/>
</dbReference>
<dbReference type="InterPro" id="IPR000086">
    <property type="entry name" value="NUDIX_hydrolase_dom"/>
</dbReference>
<dbReference type="GO" id="GO:0047631">
    <property type="term" value="F:ADP-ribose diphosphatase activity"/>
    <property type="evidence" value="ECO:0007669"/>
    <property type="project" value="TreeGrafter"/>
</dbReference>
<dbReference type="GO" id="GO:0051287">
    <property type="term" value="F:NAD binding"/>
    <property type="evidence" value="ECO:0007669"/>
    <property type="project" value="TreeGrafter"/>
</dbReference>
<dbReference type="InterPro" id="IPR020476">
    <property type="entry name" value="Nudix_hydrolase"/>
</dbReference>
<comment type="similarity">
    <text evidence="2">Belongs to the Nudix hydrolase family.</text>
</comment>
<keyword evidence="1 2" id="KW-0378">Hydrolase</keyword>
<dbReference type="SUPFAM" id="SSF55811">
    <property type="entry name" value="Nudix"/>
    <property type="match status" value="1"/>
</dbReference>
<organism evidence="6">
    <name type="scientific">Prunus dulcis</name>
    <name type="common">Almond</name>
    <name type="synonym">Amygdalus dulcis</name>
    <dbReference type="NCBI Taxonomy" id="3755"/>
    <lineage>
        <taxon>Eukaryota</taxon>
        <taxon>Viridiplantae</taxon>
        <taxon>Streptophyta</taxon>
        <taxon>Embryophyta</taxon>
        <taxon>Tracheophyta</taxon>
        <taxon>Spermatophyta</taxon>
        <taxon>Magnoliopsida</taxon>
        <taxon>eudicotyledons</taxon>
        <taxon>Gunneridae</taxon>
        <taxon>Pentapetalae</taxon>
        <taxon>rosids</taxon>
        <taxon>fabids</taxon>
        <taxon>Rosales</taxon>
        <taxon>Rosaceae</taxon>
        <taxon>Amygdaloideae</taxon>
        <taxon>Amygdaleae</taxon>
        <taxon>Prunus</taxon>
    </lineage>
</organism>
<evidence type="ECO:0000256" key="3">
    <source>
        <dbReference type="SAM" id="MobiDB-lite"/>
    </source>
</evidence>